<dbReference type="Pfam" id="PF00795">
    <property type="entry name" value="CN_hydrolase"/>
    <property type="match status" value="1"/>
</dbReference>
<comment type="similarity">
    <text evidence="9">Belongs to the NAD synthetase family.</text>
</comment>
<comment type="function">
    <text evidence="7">Catalyzes the ATP-dependent amidation of deamido-NAD to form NAD. Uses L-glutamine as a nitrogen source.</text>
</comment>
<feature type="binding site" evidence="7">
    <location>
        <begin position="292"/>
        <end position="299"/>
    </location>
    <ligand>
        <name>ATP</name>
        <dbReference type="ChEBI" id="CHEBI:30616"/>
    </ligand>
</feature>
<evidence type="ECO:0000256" key="4">
    <source>
        <dbReference type="ARBA" id="ARBA00022741"/>
    </source>
</evidence>
<dbReference type="PIRSF" id="PIRSF006630">
    <property type="entry name" value="NADS_GAT"/>
    <property type="match status" value="1"/>
</dbReference>
<evidence type="ECO:0000256" key="7">
    <source>
        <dbReference type="HAMAP-Rule" id="MF_02090"/>
    </source>
</evidence>
<sequence length="554" mass="60432">MTDRLAIALAQLNPTVGDVAGNADRIAQAHAEAAGQGADLVVCPELIVTGYPPEDLVMRPAYAEACRQAALSLAALTKDGPALLIGTPWPGGGGDPRPFNASVLLVDGAVAAVRYKSCLPNYGVFDEPRTFRPGPLPEPVEFRGVKLGLMICEDMWKPGPAERLVEAGAEILVAPHGSPFRQTAHAERVFQAEARCRETGLPVIFVNQVGGQDELVFDGASFALNPGGIAYRAPLFERSVATTLWERTETGWHCEEDLSLEWEEDDPLVWRAVVTGTRDYVRKSGFESVVLGLSGGIDSALVAAIAADALGPENVRCVMLPSRYTSEASLKDARACAEAIGCPYDTIPIEPAVEAMTGMLADSFLGREPDVTEENLQSRIRGTTLMALSNKLGVLLLTTGNKSEMAVGYATLYGDMNGAYNPIKDVYKQRVFELARYRNEERPAGCLGPEGRVIPERIITKPPSAELRHDQKDEDSLPPYPVLDDILHGLVEEEISVDAIVRRGHDRAVAERIQHLLYLSEYKRRQAPPGPKVTSRNFGRDRRYPIVNRWREKA</sequence>
<feature type="binding site" evidence="7">
    <location>
        <position position="404"/>
    </location>
    <ligand>
        <name>deamido-NAD(+)</name>
        <dbReference type="ChEBI" id="CHEBI:58437"/>
        <note>ligand shared between two neighboring subunits</note>
    </ligand>
</feature>
<dbReference type="Proteomes" id="UP000563524">
    <property type="component" value="Unassembled WGS sequence"/>
</dbReference>
<dbReference type="InterPro" id="IPR022310">
    <property type="entry name" value="NAD/GMP_synthase"/>
</dbReference>
<name>A0A840I328_9PROT</name>
<evidence type="ECO:0000259" key="10">
    <source>
        <dbReference type="PROSITE" id="PS50263"/>
    </source>
</evidence>
<keyword evidence="6 7" id="KW-0520">NAD</keyword>
<dbReference type="SUPFAM" id="SSF52402">
    <property type="entry name" value="Adenine nucleotide alpha hydrolases-like"/>
    <property type="match status" value="1"/>
</dbReference>
<dbReference type="AlphaFoldDB" id="A0A840I328"/>
<dbReference type="EC" id="6.3.5.1" evidence="7 8"/>
<feature type="active site" description="Nucleophile; for glutaminase activity" evidence="7">
    <location>
        <position position="152"/>
    </location>
</feature>
<dbReference type="NCBIfam" id="NF010588">
    <property type="entry name" value="PRK13981.1"/>
    <property type="match status" value="1"/>
</dbReference>
<dbReference type="InterPro" id="IPR003694">
    <property type="entry name" value="NAD_synthase"/>
</dbReference>
<dbReference type="InterPro" id="IPR036526">
    <property type="entry name" value="C-N_Hydrolase_sf"/>
</dbReference>
<dbReference type="PANTHER" id="PTHR23090:SF9">
    <property type="entry name" value="GLUTAMINE-DEPENDENT NAD(+) SYNTHETASE"/>
    <property type="match status" value="1"/>
</dbReference>
<evidence type="ECO:0000313" key="11">
    <source>
        <dbReference type="EMBL" id="MBB4658702.1"/>
    </source>
</evidence>
<comment type="caution">
    <text evidence="7">Lacks conserved residue(s) required for the propagation of feature annotation.</text>
</comment>
<dbReference type="Gene3D" id="3.40.50.620">
    <property type="entry name" value="HUPs"/>
    <property type="match status" value="1"/>
</dbReference>
<dbReference type="SUPFAM" id="SSF56317">
    <property type="entry name" value="Carbon-nitrogen hydrolase"/>
    <property type="match status" value="1"/>
</dbReference>
<dbReference type="NCBIfam" id="TIGR00552">
    <property type="entry name" value="nadE"/>
    <property type="match status" value="1"/>
</dbReference>
<dbReference type="PANTHER" id="PTHR23090">
    <property type="entry name" value="NH 3 /GLUTAMINE-DEPENDENT NAD + SYNTHETASE"/>
    <property type="match status" value="1"/>
</dbReference>
<feature type="binding site" evidence="7">
    <location>
        <position position="375"/>
    </location>
    <ligand>
        <name>deamido-NAD(+)</name>
        <dbReference type="ChEBI" id="CHEBI:58437"/>
        <note>ligand shared between two neighboring subunits</note>
    </ligand>
</feature>
<keyword evidence="4 7" id="KW-0547">Nucleotide-binding</keyword>
<dbReference type="InterPro" id="IPR014445">
    <property type="entry name" value="Gln-dep_NAD_synthase"/>
</dbReference>
<protein>
    <recommendedName>
        <fullName evidence="7 8">Glutamine-dependent NAD(+) synthetase</fullName>
        <ecNumber evidence="7 8">6.3.5.1</ecNumber>
    </recommendedName>
    <alternativeName>
        <fullName evidence="7 8">NAD(+) synthase [glutamine-hydrolyzing]</fullName>
    </alternativeName>
</protein>
<dbReference type="FunFam" id="3.40.50.620:FF:000106">
    <property type="entry name" value="Glutamine-dependent NAD(+) synthetase"/>
    <property type="match status" value="1"/>
</dbReference>
<dbReference type="InterPro" id="IPR003010">
    <property type="entry name" value="C-N_Hydrolase"/>
</dbReference>
<reference evidence="11 12" key="1">
    <citation type="submission" date="2020-08" db="EMBL/GenBank/DDBJ databases">
        <title>Genomic Encyclopedia of Type Strains, Phase IV (KMG-IV): sequencing the most valuable type-strain genomes for metagenomic binning, comparative biology and taxonomic classification.</title>
        <authorList>
            <person name="Goeker M."/>
        </authorList>
    </citation>
    <scope>NUCLEOTIDE SEQUENCE [LARGE SCALE GENOMIC DNA]</scope>
    <source>
        <strain evidence="11 12">DSM 102850</strain>
    </source>
</reference>
<comment type="pathway">
    <text evidence="1 7 8">Cofactor biosynthesis; NAD(+) biosynthesis; NAD(+) from deamido-NAD(+) (L-Gln route): step 1/1.</text>
</comment>
<dbReference type="PROSITE" id="PS50263">
    <property type="entry name" value="CN_HYDROLASE"/>
    <property type="match status" value="1"/>
</dbReference>
<dbReference type="GO" id="GO:0004359">
    <property type="term" value="F:glutaminase activity"/>
    <property type="evidence" value="ECO:0007669"/>
    <property type="project" value="InterPro"/>
</dbReference>
<dbReference type="GO" id="GO:0008795">
    <property type="term" value="F:NAD+ synthase activity"/>
    <property type="evidence" value="ECO:0007669"/>
    <property type="project" value="UniProtKB-UniRule"/>
</dbReference>
<evidence type="ECO:0000313" key="12">
    <source>
        <dbReference type="Proteomes" id="UP000563524"/>
    </source>
</evidence>
<dbReference type="GO" id="GO:0003952">
    <property type="term" value="F:NAD+ synthase (glutamine-hydrolyzing) activity"/>
    <property type="evidence" value="ECO:0007669"/>
    <property type="project" value="UniProtKB-UniRule"/>
</dbReference>
<feature type="binding site" evidence="7">
    <location>
        <position position="178"/>
    </location>
    <ligand>
        <name>L-glutamine</name>
        <dbReference type="ChEBI" id="CHEBI:58359"/>
    </ligand>
</feature>
<dbReference type="InterPro" id="IPR014729">
    <property type="entry name" value="Rossmann-like_a/b/a_fold"/>
</dbReference>
<keyword evidence="5 7" id="KW-0067">ATP-binding</keyword>
<dbReference type="GO" id="GO:0009435">
    <property type="term" value="P:NAD+ biosynthetic process"/>
    <property type="evidence" value="ECO:0007669"/>
    <property type="project" value="UniProtKB-UniRule"/>
</dbReference>
<dbReference type="CDD" id="cd00553">
    <property type="entry name" value="NAD_synthase"/>
    <property type="match status" value="1"/>
</dbReference>
<evidence type="ECO:0000256" key="3">
    <source>
        <dbReference type="ARBA" id="ARBA00022598"/>
    </source>
</evidence>
<dbReference type="GO" id="GO:0005737">
    <property type="term" value="C:cytoplasm"/>
    <property type="evidence" value="ECO:0007669"/>
    <property type="project" value="InterPro"/>
</dbReference>
<feature type="binding site" evidence="7">
    <location>
        <position position="523"/>
    </location>
    <ligand>
        <name>deamido-NAD(+)</name>
        <dbReference type="ChEBI" id="CHEBI:58437"/>
        <note>ligand shared between two neighboring subunits</note>
    </ligand>
</feature>
<dbReference type="GO" id="GO:0005524">
    <property type="term" value="F:ATP binding"/>
    <property type="evidence" value="ECO:0007669"/>
    <property type="project" value="UniProtKB-UniRule"/>
</dbReference>
<comment type="similarity">
    <text evidence="2 7 8">In the C-terminal section; belongs to the NAD synthetase family.</text>
</comment>
<organism evidence="11 12">
    <name type="scientific">Parvularcula dongshanensis</name>
    <dbReference type="NCBI Taxonomy" id="1173995"/>
    <lineage>
        <taxon>Bacteria</taxon>
        <taxon>Pseudomonadati</taxon>
        <taxon>Pseudomonadota</taxon>
        <taxon>Alphaproteobacteria</taxon>
        <taxon>Parvularculales</taxon>
        <taxon>Parvularculaceae</taxon>
        <taxon>Parvularcula</taxon>
    </lineage>
</organism>
<accession>A0A840I328</accession>
<dbReference type="Pfam" id="PF02540">
    <property type="entry name" value="NAD_synthase"/>
    <property type="match status" value="1"/>
</dbReference>
<feature type="active site" description="Proton acceptor; for glutaminase activity" evidence="7">
    <location>
        <position position="45"/>
    </location>
</feature>
<feature type="domain" description="CN hydrolase" evidence="10">
    <location>
        <begin position="5"/>
        <end position="260"/>
    </location>
</feature>
<keyword evidence="3 7" id="KW-0436">Ligase</keyword>
<dbReference type="EMBL" id="JACHOB010000002">
    <property type="protein sequence ID" value="MBB4658702.1"/>
    <property type="molecule type" value="Genomic_DNA"/>
</dbReference>
<evidence type="ECO:0000256" key="9">
    <source>
        <dbReference type="RuleBase" id="RU003811"/>
    </source>
</evidence>
<feature type="active site" description="For glutaminase activity" evidence="7">
    <location>
        <position position="116"/>
    </location>
</feature>
<feature type="binding site" evidence="7">
    <location>
        <position position="122"/>
    </location>
    <ligand>
        <name>L-glutamine</name>
        <dbReference type="ChEBI" id="CHEBI:58359"/>
    </ligand>
</feature>
<evidence type="ECO:0000256" key="6">
    <source>
        <dbReference type="ARBA" id="ARBA00023027"/>
    </source>
</evidence>
<dbReference type="CDD" id="cd07570">
    <property type="entry name" value="GAT_Gln-NAD-synth"/>
    <property type="match status" value="1"/>
</dbReference>
<evidence type="ECO:0000256" key="5">
    <source>
        <dbReference type="ARBA" id="ARBA00022840"/>
    </source>
</evidence>
<dbReference type="UniPathway" id="UPA00253">
    <property type="reaction ID" value="UER00334"/>
</dbReference>
<evidence type="ECO:0000256" key="2">
    <source>
        <dbReference type="ARBA" id="ARBA00007145"/>
    </source>
</evidence>
<feature type="binding site" evidence="7">
    <location>
        <position position="399"/>
    </location>
    <ligand>
        <name>ATP</name>
        <dbReference type="ChEBI" id="CHEBI:30616"/>
    </ligand>
</feature>
<evidence type="ECO:0000256" key="8">
    <source>
        <dbReference type="PIRNR" id="PIRNR006630"/>
    </source>
</evidence>
<proteinExistence type="inferred from homology"/>
<keyword evidence="12" id="KW-1185">Reference proteome</keyword>
<comment type="catalytic activity">
    <reaction evidence="7 8">
        <text>deamido-NAD(+) + L-glutamine + ATP + H2O = L-glutamate + AMP + diphosphate + NAD(+) + H(+)</text>
        <dbReference type="Rhea" id="RHEA:24384"/>
        <dbReference type="ChEBI" id="CHEBI:15377"/>
        <dbReference type="ChEBI" id="CHEBI:15378"/>
        <dbReference type="ChEBI" id="CHEBI:29985"/>
        <dbReference type="ChEBI" id="CHEBI:30616"/>
        <dbReference type="ChEBI" id="CHEBI:33019"/>
        <dbReference type="ChEBI" id="CHEBI:57540"/>
        <dbReference type="ChEBI" id="CHEBI:58359"/>
        <dbReference type="ChEBI" id="CHEBI:58437"/>
        <dbReference type="ChEBI" id="CHEBI:456215"/>
        <dbReference type="EC" id="6.3.5.1"/>
    </reaction>
</comment>
<dbReference type="Gene3D" id="3.60.110.10">
    <property type="entry name" value="Carbon-nitrogen hydrolase"/>
    <property type="match status" value="1"/>
</dbReference>
<comment type="caution">
    <text evidence="11">The sequence shown here is derived from an EMBL/GenBank/DDBJ whole genome shotgun (WGS) entry which is preliminary data.</text>
</comment>
<dbReference type="RefSeq" id="WP_183817289.1">
    <property type="nucleotide sequence ID" value="NZ_JACHOB010000002.1"/>
</dbReference>
<evidence type="ECO:0000256" key="1">
    <source>
        <dbReference type="ARBA" id="ARBA00005188"/>
    </source>
</evidence>
<gene>
    <name evidence="7" type="primary">nadE</name>
    <name evidence="11" type="ORF">GGQ59_001216</name>
</gene>
<dbReference type="HAMAP" id="MF_02090">
    <property type="entry name" value="NadE_glutamine_dep"/>
    <property type="match status" value="1"/>
</dbReference>